<keyword evidence="7" id="KW-1185">Reference proteome</keyword>
<accession>A0ABW2KQU1</accession>
<evidence type="ECO:0000256" key="2">
    <source>
        <dbReference type="ARBA" id="ARBA00022801"/>
    </source>
</evidence>
<keyword evidence="3" id="KW-0408">Iron</keyword>
<dbReference type="InterPro" id="IPR029052">
    <property type="entry name" value="Metallo-depent_PP-like"/>
</dbReference>
<evidence type="ECO:0000313" key="6">
    <source>
        <dbReference type="EMBL" id="MFC7331685.1"/>
    </source>
</evidence>
<reference evidence="7" key="1">
    <citation type="journal article" date="2019" name="Int. J. Syst. Evol. Microbiol.">
        <title>The Global Catalogue of Microorganisms (GCM) 10K type strain sequencing project: providing services to taxonomists for standard genome sequencing and annotation.</title>
        <authorList>
            <consortium name="The Broad Institute Genomics Platform"/>
            <consortium name="The Broad Institute Genome Sequencing Center for Infectious Disease"/>
            <person name="Wu L."/>
            <person name="Ma J."/>
        </authorList>
    </citation>
    <scope>NUCLEOTIDE SEQUENCE [LARGE SCALE GENOMIC DNA]</scope>
    <source>
        <strain evidence="7">CGMCC 1.16275</strain>
    </source>
</reference>
<keyword evidence="2 6" id="KW-0378">Hydrolase</keyword>
<dbReference type="GO" id="GO:0016787">
    <property type="term" value="F:hydrolase activity"/>
    <property type="evidence" value="ECO:0007669"/>
    <property type="project" value="UniProtKB-KW"/>
</dbReference>
<evidence type="ECO:0000256" key="4">
    <source>
        <dbReference type="ARBA" id="ARBA00025742"/>
    </source>
</evidence>
<gene>
    <name evidence="6" type="ORF">ACFQPS_00790</name>
</gene>
<dbReference type="Pfam" id="PF00149">
    <property type="entry name" value="Metallophos"/>
    <property type="match status" value="1"/>
</dbReference>
<protein>
    <submittedName>
        <fullName evidence="6">Metallophosphoesterase family protein</fullName>
        <ecNumber evidence="6">3.1.-.-</ecNumber>
    </submittedName>
</protein>
<sequence length="323" mass="34752">MFALRFAHFTDPHLPLPPDGPGWTELMSKRLFGYLSWRRRRHRIHRPEVLAALLADIRAQGPDHLVCTGDLANISLPEEFERARVWLEATAAPQDLTLVPGNHDALVPVPWARGLGLWEPWMRGDPGTEPEGAPGEGGLFPSLRVRGAVAFIGLSSAVPTAPLLATGRVGHPQLRRLEALLRDQGAAGRYRVVLLHHPLADGTVRARKALTDRAAVRAVLARAGAELVLHGHAHCARFAALPGPLGPIPSLTAPSASAVAHGRYDAARWSLVAVRRTPDGWRTAVTVRGWEASAGAFGTLGHYDLLMPAQTGAKEEGVAERAA</sequence>
<evidence type="ECO:0000259" key="5">
    <source>
        <dbReference type="Pfam" id="PF00149"/>
    </source>
</evidence>
<comment type="caution">
    <text evidence="6">The sequence shown here is derived from an EMBL/GenBank/DDBJ whole genome shotgun (WGS) entry which is preliminary data.</text>
</comment>
<organism evidence="6 7">
    <name type="scientific">Rhodocista pekingensis</name>
    <dbReference type="NCBI Taxonomy" id="201185"/>
    <lineage>
        <taxon>Bacteria</taxon>
        <taxon>Pseudomonadati</taxon>
        <taxon>Pseudomonadota</taxon>
        <taxon>Alphaproteobacteria</taxon>
        <taxon>Rhodospirillales</taxon>
        <taxon>Azospirillaceae</taxon>
        <taxon>Rhodocista</taxon>
    </lineage>
</organism>
<name>A0ABW2KQU1_9PROT</name>
<dbReference type="SUPFAM" id="SSF56300">
    <property type="entry name" value="Metallo-dependent phosphatases"/>
    <property type="match status" value="1"/>
</dbReference>
<dbReference type="EC" id="3.1.-.-" evidence="6"/>
<proteinExistence type="inferred from homology"/>
<comment type="similarity">
    <text evidence="4">Belongs to the cyclic nucleotide phosphodiesterase class-III family.</text>
</comment>
<dbReference type="PANTHER" id="PTHR42988:SF2">
    <property type="entry name" value="CYCLIC NUCLEOTIDE PHOSPHODIESTERASE CBUA0032-RELATED"/>
    <property type="match status" value="1"/>
</dbReference>
<dbReference type="InterPro" id="IPR004843">
    <property type="entry name" value="Calcineurin-like_PHP"/>
</dbReference>
<feature type="domain" description="Calcineurin-like phosphoesterase" evidence="5">
    <location>
        <begin position="4"/>
        <end position="235"/>
    </location>
</feature>
<dbReference type="Gene3D" id="3.60.21.10">
    <property type="match status" value="1"/>
</dbReference>
<dbReference type="RefSeq" id="WP_377355612.1">
    <property type="nucleotide sequence ID" value="NZ_JBHTCM010000004.1"/>
</dbReference>
<keyword evidence="1" id="KW-0479">Metal-binding</keyword>
<dbReference type="PANTHER" id="PTHR42988">
    <property type="entry name" value="PHOSPHOHYDROLASE"/>
    <property type="match status" value="1"/>
</dbReference>
<evidence type="ECO:0000256" key="3">
    <source>
        <dbReference type="ARBA" id="ARBA00023004"/>
    </source>
</evidence>
<dbReference type="EMBL" id="JBHTCM010000004">
    <property type="protein sequence ID" value="MFC7331685.1"/>
    <property type="molecule type" value="Genomic_DNA"/>
</dbReference>
<evidence type="ECO:0000256" key="1">
    <source>
        <dbReference type="ARBA" id="ARBA00022723"/>
    </source>
</evidence>
<dbReference type="InterPro" id="IPR050884">
    <property type="entry name" value="CNP_phosphodiesterase-III"/>
</dbReference>
<dbReference type="Proteomes" id="UP001596456">
    <property type="component" value="Unassembled WGS sequence"/>
</dbReference>
<evidence type="ECO:0000313" key="7">
    <source>
        <dbReference type="Proteomes" id="UP001596456"/>
    </source>
</evidence>